<reference evidence="2 3" key="1">
    <citation type="submission" date="2018-05" db="EMBL/GenBank/DDBJ databases">
        <title>Genomic Encyclopedia of Type Strains, Phase IV (KMG-V): Genome sequencing to study the core and pangenomes of soil and plant-associated prokaryotes.</title>
        <authorList>
            <person name="Whitman W."/>
        </authorList>
    </citation>
    <scope>NUCLEOTIDE SEQUENCE [LARGE SCALE GENOMIC DNA]</scope>
    <source>
        <strain evidence="2 3">SCZa-39</strain>
    </source>
</reference>
<dbReference type="EMBL" id="QEOB01000017">
    <property type="protein sequence ID" value="PVX75711.1"/>
    <property type="molecule type" value="Genomic_DNA"/>
</dbReference>
<organism evidence="2 3">
    <name type="scientific">Paraburkholderia unamae</name>
    <dbReference type="NCBI Taxonomy" id="219649"/>
    <lineage>
        <taxon>Bacteria</taxon>
        <taxon>Pseudomonadati</taxon>
        <taxon>Pseudomonadota</taxon>
        <taxon>Betaproteobacteria</taxon>
        <taxon>Burkholderiales</taxon>
        <taxon>Burkholderiaceae</taxon>
        <taxon>Paraburkholderia</taxon>
    </lineage>
</organism>
<proteinExistence type="predicted"/>
<evidence type="ECO:0000313" key="3">
    <source>
        <dbReference type="Proteomes" id="UP000245712"/>
    </source>
</evidence>
<feature type="domain" description="2,4-diaminopentanoate dehydrogenase C-terminal" evidence="1">
    <location>
        <begin position="151"/>
        <end position="334"/>
    </location>
</feature>
<dbReference type="Pfam" id="PF19328">
    <property type="entry name" value="DAP_DH_C"/>
    <property type="match status" value="1"/>
</dbReference>
<protein>
    <submittedName>
        <fullName evidence="2">4-hydroxy-tetrahydrodipicolinate reductase</fullName>
    </submittedName>
</protein>
<accession>A0ABX5KG47</accession>
<dbReference type="Proteomes" id="UP000245712">
    <property type="component" value="Unassembled WGS sequence"/>
</dbReference>
<evidence type="ECO:0000259" key="1">
    <source>
        <dbReference type="Pfam" id="PF19328"/>
    </source>
</evidence>
<evidence type="ECO:0000313" key="2">
    <source>
        <dbReference type="EMBL" id="PVX75711.1"/>
    </source>
</evidence>
<keyword evidence="3" id="KW-1185">Reference proteome</keyword>
<dbReference type="InterPro" id="IPR036291">
    <property type="entry name" value="NAD(P)-bd_dom_sf"/>
</dbReference>
<dbReference type="InterPro" id="IPR045760">
    <property type="entry name" value="DAP_DH_C"/>
</dbReference>
<dbReference type="SUPFAM" id="SSF51735">
    <property type="entry name" value="NAD(P)-binding Rossmann-fold domains"/>
    <property type="match status" value="1"/>
</dbReference>
<dbReference type="RefSeq" id="WP_133254595.1">
    <property type="nucleotide sequence ID" value="NZ_QEOB01000017.1"/>
</dbReference>
<gene>
    <name evidence="2" type="ORF">C7402_117123</name>
</gene>
<comment type="caution">
    <text evidence="2">The sequence shown here is derived from an EMBL/GenBank/DDBJ whole genome shotgun (WGS) entry which is preliminary data.</text>
</comment>
<name>A0ABX5KG47_9BURK</name>
<sequence>MQAKTRGVPRIVVYGVGQFGQHIVRFAVEKGWPIVAAYNRAGDKIGKDVGRLAGLGYDLGVPVQDCETADYAGVQADIGVVTTTNRLAQNMPAYRRLMKAGLNVLCHGAESYYPRAVDKVLAAEIDALARANRVTFTGGGIWDMSRIWMGIAAAGPCTELRALRHSSISDAQSMGREQMLICGVGMSVDEYEERMVKAAGEIGGYYKTIPWQVMAALGYDVTQVSERREPVLFDTPIYCELLERELEPGVCVGTRLVIELETAQGVSVSARIEPRLLRPGEVEHTLWEIDGKPVSRIRVERDDQAHYSASSLFNRIPDVIGAPPGIMPVSKLGMLRHTASRGAPV</sequence>
<dbReference type="CDD" id="cd24146">
    <property type="entry name" value="nat-AmDH_N_like"/>
    <property type="match status" value="1"/>
</dbReference>